<dbReference type="EMBL" id="JAGMUX010000004">
    <property type="protein sequence ID" value="KAH7260756.1"/>
    <property type="molecule type" value="Genomic_DNA"/>
</dbReference>
<dbReference type="AlphaFoldDB" id="A0A9P9KKT5"/>
<keyword evidence="2" id="KW-1185">Reference proteome</keyword>
<dbReference type="GeneID" id="70219695"/>
<reference evidence="1" key="1">
    <citation type="journal article" date="2021" name="Nat. Commun.">
        <title>Genetic determinants of endophytism in the Arabidopsis root mycobiome.</title>
        <authorList>
            <person name="Mesny F."/>
            <person name="Miyauchi S."/>
            <person name="Thiergart T."/>
            <person name="Pickel B."/>
            <person name="Atanasova L."/>
            <person name="Karlsson M."/>
            <person name="Huettel B."/>
            <person name="Barry K.W."/>
            <person name="Haridas S."/>
            <person name="Chen C."/>
            <person name="Bauer D."/>
            <person name="Andreopoulos W."/>
            <person name="Pangilinan J."/>
            <person name="LaButti K."/>
            <person name="Riley R."/>
            <person name="Lipzen A."/>
            <person name="Clum A."/>
            <person name="Drula E."/>
            <person name="Henrissat B."/>
            <person name="Kohler A."/>
            <person name="Grigoriev I.V."/>
            <person name="Martin F.M."/>
            <person name="Hacquard S."/>
        </authorList>
    </citation>
    <scope>NUCLEOTIDE SEQUENCE</scope>
    <source>
        <strain evidence="1">MPI-CAGE-AT-0023</strain>
    </source>
</reference>
<evidence type="ECO:0000313" key="1">
    <source>
        <dbReference type="EMBL" id="KAH7260756.1"/>
    </source>
</evidence>
<dbReference type="RefSeq" id="XP_046052633.1">
    <property type="nucleotide sequence ID" value="XM_046189741.1"/>
</dbReference>
<protein>
    <submittedName>
        <fullName evidence="1">Uncharacterized protein</fullName>
    </submittedName>
</protein>
<dbReference type="OrthoDB" id="5007363at2759"/>
<evidence type="ECO:0000313" key="2">
    <source>
        <dbReference type="Proteomes" id="UP000720189"/>
    </source>
</evidence>
<sequence length="268" mass="29965">MENNEISKARFAEIKAAVGNPFEVSPTVYMQRLEEETARDNSLIPFLNMASSDFTPRQSPLQWLQKLTTTDFANVEEICHVRFQLVSDFMDKFDLVANDEGTFAVSPWPGSLSYEEIDGDVHPGLLRLETSALHGAGDSLPALILPVGQLLKRVNCDSVTSYWPETDYVLVIDAVAPGHPVWLIYDRNPLDDLGDRHIVDPTYQPLIFKGIGHNFDAAQIFPSVHDWIQSYGNVDFTQFEESIKATCITGAVKVKESPEAEAAELLRH</sequence>
<dbReference type="Proteomes" id="UP000720189">
    <property type="component" value="Unassembled WGS sequence"/>
</dbReference>
<gene>
    <name evidence="1" type="ORF">BKA55DRAFT_535779</name>
</gene>
<name>A0A9P9KKT5_FUSRE</name>
<organism evidence="1 2">
    <name type="scientific">Fusarium redolens</name>
    <dbReference type="NCBI Taxonomy" id="48865"/>
    <lineage>
        <taxon>Eukaryota</taxon>
        <taxon>Fungi</taxon>
        <taxon>Dikarya</taxon>
        <taxon>Ascomycota</taxon>
        <taxon>Pezizomycotina</taxon>
        <taxon>Sordariomycetes</taxon>
        <taxon>Hypocreomycetidae</taxon>
        <taxon>Hypocreales</taxon>
        <taxon>Nectriaceae</taxon>
        <taxon>Fusarium</taxon>
        <taxon>Fusarium redolens species complex</taxon>
    </lineage>
</organism>
<accession>A0A9P9KKT5</accession>
<comment type="caution">
    <text evidence="1">The sequence shown here is derived from an EMBL/GenBank/DDBJ whole genome shotgun (WGS) entry which is preliminary data.</text>
</comment>
<proteinExistence type="predicted"/>